<dbReference type="EMBL" id="JAUOEL010000001">
    <property type="protein sequence ID" value="MDO5972804.1"/>
    <property type="molecule type" value="Genomic_DNA"/>
</dbReference>
<proteinExistence type="predicted"/>
<feature type="transmembrane region" description="Helical" evidence="6">
    <location>
        <begin position="12"/>
        <end position="34"/>
    </location>
</feature>
<keyword evidence="3 6" id="KW-0812">Transmembrane</keyword>
<evidence type="ECO:0000256" key="5">
    <source>
        <dbReference type="ARBA" id="ARBA00023136"/>
    </source>
</evidence>
<dbReference type="Pfam" id="PF00884">
    <property type="entry name" value="Sulfatase"/>
    <property type="match status" value="1"/>
</dbReference>
<protein>
    <submittedName>
        <fullName evidence="8">Sulfatase-like hydrolase/transferase</fullName>
    </submittedName>
</protein>
<dbReference type="InterPro" id="IPR050448">
    <property type="entry name" value="OpgB/LTA_synthase_biosynth"/>
</dbReference>
<evidence type="ECO:0000256" key="3">
    <source>
        <dbReference type="ARBA" id="ARBA00022692"/>
    </source>
</evidence>
<feature type="transmembrane region" description="Helical" evidence="6">
    <location>
        <begin position="160"/>
        <end position="178"/>
    </location>
</feature>
<dbReference type="PANTHER" id="PTHR47371:SF3">
    <property type="entry name" value="PHOSPHOGLYCEROL TRANSFERASE I"/>
    <property type="match status" value="1"/>
</dbReference>
<feature type="transmembrane region" description="Helical" evidence="6">
    <location>
        <begin position="130"/>
        <end position="148"/>
    </location>
</feature>
<dbReference type="SUPFAM" id="SSF48452">
    <property type="entry name" value="TPR-like"/>
    <property type="match status" value="1"/>
</dbReference>
<dbReference type="InterPro" id="IPR000917">
    <property type="entry name" value="Sulfatase_N"/>
</dbReference>
<keyword evidence="4 6" id="KW-1133">Transmembrane helix</keyword>
<reference evidence="8" key="1">
    <citation type="submission" date="2023-07" db="EMBL/GenBank/DDBJ databases">
        <title>Two novel species in the genus Flavivirga.</title>
        <authorList>
            <person name="Kwon K."/>
        </authorList>
    </citation>
    <scope>NUCLEOTIDE SEQUENCE</scope>
    <source>
        <strain evidence="8">KACC 14158</strain>
    </source>
</reference>
<feature type="transmembrane region" description="Helical" evidence="6">
    <location>
        <begin position="54"/>
        <end position="71"/>
    </location>
</feature>
<organism evidence="8 9">
    <name type="scientific">Flavivirga jejuensis</name>
    <dbReference type="NCBI Taxonomy" id="870487"/>
    <lineage>
        <taxon>Bacteria</taxon>
        <taxon>Pseudomonadati</taxon>
        <taxon>Bacteroidota</taxon>
        <taxon>Flavobacteriia</taxon>
        <taxon>Flavobacteriales</taxon>
        <taxon>Flavobacteriaceae</taxon>
        <taxon>Flavivirga</taxon>
    </lineage>
</organism>
<evidence type="ECO:0000256" key="4">
    <source>
        <dbReference type="ARBA" id="ARBA00022989"/>
    </source>
</evidence>
<dbReference type="InterPro" id="IPR017850">
    <property type="entry name" value="Alkaline_phosphatase_core_sf"/>
</dbReference>
<sequence>MKFNIKKEAIKKYVYLTISLIASLLFVSLFELFASKTSETNIILASVYKLVNDFWSGLIIGILLFPLFLLLTSLVKKYAVIVIKALFILFVIIQFSLVKYSLSTSLNLGVDILGYSFDDAFSTVSVSESISITYFLPFIIFPLLFLLLSRYIKSITERKLIGFGILSIVLLGCLKLIIPEASYKSHQNKIAFLTNDIIKFQRDKSKINASHFANRNDYPLLKPFKNSKDVLSPFLAFKEEKPNIVFIVVEGLGSEFVNGNEYSGFTPYIDSLISKSLYWENFVSTTGRSFGILPSLFGSLPYGETGFLDLTETPSHISLISILKANGYKTSYYSGGPSSFDRKINFLEYNGIQTLIDENKYGPAFEKTKGNDGGFSWGYPDSEIFRKALTSFEIEKQPRLDIVMTLSTHEPFEFPKKEAYLAEVDNMLTASRELESIKKQINSHKDIFGCLLYTDNAIKEFMHGYKQRPDYSNTIFVITGDHRLIPITQKDKLCRFHVPFLIYSPMLKKADVFKSVSSHWDVTPSLLSSLIKNFKFKPLDKTAWVGNGLDTARHFRNIHKIPLMRYKGSINDFIYKDYLYSDGELFKINENFGTYKVNEEALVKTMEDSLLAFKKVNAYVTQQNKIFPDSLNIYVTPKITFTPEQLASINAHSKGKTYDEILFIARDLSFKKQYKIARLLCDYILNEYPNYTDARILKGRTLAWEKDYEKSEKVLLNAIKRSPYYYDAYLAILDMYWWSGQDDKSVKIFNQSIKNDVLNPEVSFKMAKAYNRLNNKVFAARLMDSIIKIHPNNSDYLSFKKSLK</sequence>
<evidence type="ECO:0000256" key="6">
    <source>
        <dbReference type="SAM" id="Phobius"/>
    </source>
</evidence>
<dbReference type="SUPFAM" id="SSF53649">
    <property type="entry name" value="Alkaline phosphatase-like"/>
    <property type="match status" value="1"/>
</dbReference>
<comment type="subcellular location">
    <subcellularLocation>
        <location evidence="1">Cell membrane</location>
        <topology evidence="1">Multi-pass membrane protein</topology>
    </subcellularLocation>
</comment>
<dbReference type="Gene3D" id="1.25.40.10">
    <property type="entry name" value="Tetratricopeptide repeat domain"/>
    <property type="match status" value="1"/>
</dbReference>
<gene>
    <name evidence="8" type="ORF">Q4Q40_01295</name>
</gene>
<name>A0ABT8WIG4_9FLAO</name>
<evidence type="ECO:0000256" key="2">
    <source>
        <dbReference type="ARBA" id="ARBA00022475"/>
    </source>
</evidence>
<comment type="caution">
    <text evidence="8">The sequence shown here is derived from an EMBL/GenBank/DDBJ whole genome shotgun (WGS) entry which is preliminary data.</text>
</comment>
<feature type="domain" description="Sulfatase N-terminal" evidence="7">
    <location>
        <begin position="242"/>
        <end position="528"/>
    </location>
</feature>
<evidence type="ECO:0000256" key="1">
    <source>
        <dbReference type="ARBA" id="ARBA00004651"/>
    </source>
</evidence>
<dbReference type="PANTHER" id="PTHR47371">
    <property type="entry name" value="LIPOTEICHOIC ACID SYNTHASE"/>
    <property type="match status" value="1"/>
</dbReference>
<keyword evidence="2" id="KW-1003">Cell membrane</keyword>
<keyword evidence="9" id="KW-1185">Reference proteome</keyword>
<feature type="transmembrane region" description="Helical" evidence="6">
    <location>
        <begin position="78"/>
        <end position="98"/>
    </location>
</feature>
<keyword evidence="5 6" id="KW-0472">Membrane</keyword>
<dbReference type="RefSeq" id="WP_303299864.1">
    <property type="nucleotide sequence ID" value="NZ_BAABDA010000042.1"/>
</dbReference>
<accession>A0ABT8WIG4</accession>
<dbReference type="CDD" id="cd16015">
    <property type="entry name" value="LTA_synthase"/>
    <property type="match status" value="1"/>
</dbReference>
<dbReference type="InterPro" id="IPR011990">
    <property type="entry name" value="TPR-like_helical_dom_sf"/>
</dbReference>
<dbReference type="Proteomes" id="UP001176806">
    <property type="component" value="Unassembled WGS sequence"/>
</dbReference>
<evidence type="ECO:0000313" key="8">
    <source>
        <dbReference type="EMBL" id="MDO5972804.1"/>
    </source>
</evidence>
<dbReference type="Gene3D" id="3.40.720.10">
    <property type="entry name" value="Alkaline Phosphatase, subunit A"/>
    <property type="match status" value="1"/>
</dbReference>
<evidence type="ECO:0000259" key="7">
    <source>
        <dbReference type="Pfam" id="PF00884"/>
    </source>
</evidence>
<evidence type="ECO:0000313" key="9">
    <source>
        <dbReference type="Proteomes" id="UP001176806"/>
    </source>
</evidence>